<dbReference type="InterPro" id="IPR006665">
    <property type="entry name" value="OmpA-like"/>
</dbReference>
<evidence type="ECO:0000313" key="6">
    <source>
        <dbReference type="EMBL" id="RLM17588.1"/>
    </source>
</evidence>
<dbReference type="Pfam" id="PF00691">
    <property type="entry name" value="OmpA"/>
    <property type="match status" value="1"/>
</dbReference>
<protein>
    <recommendedName>
        <fullName evidence="5">OmpA-like domain-containing protein</fullName>
    </recommendedName>
</protein>
<feature type="domain" description="OmpA-like" evidence="5">
    <location>
        <begin position="45"/>
        <end position="161"/>
    </location>
</feature>
<accession>A0AAE8ENC5</accession>
<dbReference type="InterPro" id="IPR050330">
    <property type="entry name" value="Bact_OuterMem_StrucFunc"/>
</dbReference>
<dbReference type="SUPFAM" id="SSF103088">
    <property type="entry name" value="OmpA-like"/>
    <property type="match status" value="1"/>
</dbReference>
<evidence type="ECO:0000256" key="2">
    <source>
        <dbReference type="ARBA" id="ARBA00023136"/>
    </source>
</evidence>
<dbReference type="PRINTS" id="PR01021">
    <property type="entry name" value="OMPADOMAIN"/>
</dbReference>
<evidence type="ECO:0000313" key="7">
    <source>
        <dbReference type="Proteomes" id="UP000285972"/>
    </source>
</evidence>
<gene>
    <name evidence="6" type="ORF">BIY26_20345</name>
</gene>
<evidence type="ECO:0000259" key="5">
    <source>
        <dbReference type="PROSITE" id="PS51123"/>
    </source>
</evidence>
<organism evidence="6 7">
    <name type="scientific">Brenneria goodwinii</name>
    <dbReference type="NCBI Taxonomy" id="1109412"/>
    <lineage>
        <taxon>Bacteria</taxon>
        <taxon>Pseudomonadati</taxon>
        <taxon>Pseudomonadota</taxon>
        <taxon>Gammaproteobacteria</taxon>
        <taxon>Enterobacterales</taxon>
        <taxon>Pectobacteriaceae</taxon>
        <taxon>Brenneria</taxon>
    </lineage>
</organism>
<reference evidence="6 7" key="1">
    <citation type="submission" date="2016-09" db="EMBL/GenBank/DDBJ databases">
        <authorList>
            <person name="Doonan J."/>
            <person name="Pachebat J.A."/>
            <person name="Golyshin P.N."/>
            <person name="Denman S."/>
            <person name="Mcdonald J.E."/>
        </authorList>
    </citation>
    <scope>NUCLEOTIDE SEQUENCE [LARGE SCALE GENOMIC DNA]</scope>
    <source>
        <strain evidence="6 7">FRB141</strain>
    </source>
</reference>
<dbReference type="PROSITE" id="PS51123">
    <property type="entry name" value="OMPA_2"/>
    <property type="match status" value="1"/>
</dbReference>
<sequence length="161" mass="17429">MRSGFIASLAMLTMFVLVGCQSPHQIFTPAQISALQSQGFKNTPEGWTLGLSEKVLFENNKSTLTSQSKEAIKKTALALSSVGLLHARMDGHTDNYGDSHYNQLLSLKRANAVADFYAESGNIPRGNLTTQGLGEKYPVASNNTAQGRAENRRVSIIITTP</sequence>
<dbReference type="Gene3D" id="3.30.1330.60">
    <property type="entry name" value="OmpA-like domain"/>
    <property type="match status" value="1"/>
</dbReference>
<proteinExistence type="predicted"/>
<feature type="chain" id="PRO_5042269599" description="OmpA-like domain-containing protein" evidence="4">
    <location>
        <begin position="20"/>
        <end position="161"/>
    </location>
</feature>
<comment type="caution">
    <text evidence="6">The sequence shown here is derived from an EMBL/GenBank/DDBJ whole genome shotgun (WGS) entry which is preliminary data.</text>
</comment>
<evidence type="ECO:0000256" key="4">
    <source>
        <dbReference type="SAM" id="SignalP"/>
    </source>
</evidence>
<dbReference type="NCBIfam" id="NF007424">
    <property type="entry name" value="PRK09967.1"/>
    <property type="match status" value="1"/>
</dbReference>
<dbReference type="RefSeq" id="WP_048638170.1">
    <property type="nucleotide sequence ID" value="NZ_CGIG01000001.1"/>
</dbReference>
<dbReference type="CDD" id="cd07185">
    <property type="entry name" value="OmpA_C-like"/>
    <property type="match status" value="1"/>
</dbReference>
<dbReference type="GO" id="GO:0009279">
    <property type="term" value="C:cell outer membrane"/>
    <property type="evidence" value="ECO:0007669"/>
    <property type="project" value="UniProtKB-SubCell"/>
</dbReference>
<comment type="subcellular location">
    <subcellularLocation>
        <location evidence="1">Cell outer membrane</location>
    </subcellularLocation>
</comment>
<dbReference type="PANTHER" id="PTHR30329">
    <property type="entry name" value="STATOR ELEMENT OF FLAGELLAR MOTOR COMPLEX"/>
    <property type="match status" value="1"/>
</dbReference>
<name>A0AAE8ENC5_9GAMM</name>
<evidence type="ECO:0000256" key="1">
    <source>
        <dbReference type="ARBA" id="ARBA00004442"/>
    </source>
</evidence>
<evidence type="ECO:0000256" key="3">
    <source>
        <dbReference type="PROSITE-ProRule" id="PRU00473"/>
    </source>
</evidence>
<dbReference type="PROSITE" id="PS51257">
    <property type="entry name" value="PROKAR_LIPOPROTEIN"/>
    <property type="match status" value="1"/>
</dbReference>
<dbReference type="InterPro" id="IPR036737">
    <property type="entry name" value="OmpA-like_sf"/>
</dbReference>
<keyword evidence="2 3" id="KW-0472">Membrane</keyword>
<dbReference type="KEGG" id="bgj:AWC36_03535"/>
<dbReference type="Proteomes" id="UP000285972">
    <property type="component" value="Unassembled WGS sequence"/>
</dbReference>
<dbReference type="AlphaFoldDB" id="A0AAE8ENC5"/>
<dbReference type="EMBL" id="MJLX01000080">
    <property type="protein sequence ID" value="RLM17588.1"/>
    <property type="molecule type" value="Genomic_DNA"/>
</dbReference>
<feature type="signal peptide" evidence="4">
    <location>
        <begin position="1"/>
        <end position="19"/>
    </location>
</feature>
<dbReference type="PANTHER" id="PTHR30329:SF17">
    <property type="entry name" value="LIPOPROTEIN YFIB-RELATED"/>
    <property type="match status" value="1"/>
</dbReference>
<dbReference type="InterPro" id="IPR006664">
    <property type="entry name" value="OMP_bac"/>
</dbReference>
<keyword evidence="4" id="KW-0732">Signal</keyword>